<evidence type="ECO:0000256" key="1">
    <source>
        <dbReference type="ARBA" id="ARBA00006484"/>
    </source>
</evidence>
<name>A0A326RNM0_9BACT</name>
<keyword evidence="7" id="KW-1185">Reference proteome</keyword>
<dbReference type="PANTHER" id="PTHR44196">
    <property type="entry name" value="DEHYDROGENASE/REDUCTASE SDR FAMILY MEMBER 7B"/>
    <property type="match status" value="1"/>
</dbReference>
<feature type="domain" description="Ketoreductase" evidence="5">
    <location>
        <begin position="47"/>
        <end position="229"/>
    </location>
</feature>
<dbReference type="PRINTS" id="PR00081">
    <property type="entry name" value="GDHRDH"/>
</dbReference>
<dbReference type="Pfam" id="PF00106">
    <property type="entry name" value="adh_short"/>
    <property type="match status" value="1"/>
</dbReference>
<evidence type="ECO:0000256" key="3">
    <source>
        <dbReference type="RuleBase" id="RU000363"/>
    </source>
</evidence>
<dbReference type="InterPro" id="IPR036291">
    <property type="entry name" value="NAD(P)-bd_dom_sf"/>
</dbReference>
<dbReference type="FunFam" id="3.40.50.720:FF:000084">
    <property type="entry name" value="Short-chain dehydrogenase reductase"/>
    <property type="match status" value="1"/>
</dbReference>
<dbReference type="GO" id="GO:0016020">
    <property type="term" value="C:membrane"/>
    <property type="evidence" value="ECO:0007669"/>
    <property type="project" value="TreeGrafter"/>
</dbReference>
<dbReference type="PRINTS" id="PR00080">
    <property type="entry name" value="SDRFAMILY"/>
</dbReference>
<evidence type="ECO:0000313" key="7">
    <source>
        <dbReference type="Proteomes" id="UP000248917"/>
    </source>
</evidence>
<accession>A0A326RNM0</accession>
<organism evidence="6 7">
    <name type="scientific">Algoriphagus aquaeductus</name>
    <dbReference type="NCBI Taxonomy" id="475299"/>
    <lineage>
        <taxon>Bacteria</taxon>
        <taxon>Pseudomonadati</taxon>
        <taxon>Bacteroidota</taxon>
        <taxon>Cytophagia</taxon>
        <taxon>Cytophagales</taxon>
        <taxon>Cyclobacteriaceae</taxon>
        <taxon>Algoriphagus</taxon>
    </lineage>
</organism>
<feature type="compositionally biased region" description="Polar residues" evidence="4">
    <location>
        <begin position="236"/>
        <end position="245"/>
    </location>
</feature>
<comment type="similarity">
    <text evidence="1 3">Belongs to the short-chain dehydrogenases/reductases (SDR) family.</text>
</comment>
<evidence type="ECO:0000313" key="6">
    <source>
        <dbReference type="EMBL" id="PZV78582.1"/>
    </source>
</evidence>
<dbReference type="AlphaFoldDB" id="A0A326RNM0"/>
<evidence type="ECO:0000256" key="4">
    <source>
        <dbReference type="SAM" id="MobiDB-lite"/>
    </source>
</evidence>
<feature type="region of interest" description="Disordered" evidence="4">
    <location>
        <begin position="236"/>
        <end position="255"/>
    </location>
</feature>
<sequence length="311" mass="34100">MGAKLGKMGQKTFGVFKTPKVSVQMNSSIPPIPYLYPQILPMIFKDKVVIITGATSGIGEACAELFGRQGAKIAITGRNSQKLEQTTLKLRSQHIEVLSILADAGSESDNQRMAEETLSHYGRIDILINNAGISMRALFQDLDLEVFRKVMDTNFWGTVYATKFCLPAILESKGSIIGISSINGYRGTPARTAYTASKYAMNGFFESLRTEVMKKGVHVLVVAPGFTSSNIRNTALTADGSSQGESPRDESKMMSSEEVAEHILKAVLKRKRDLVLTGQGKLAVFLNKWMPGIMDGIVYNQMAKEKDSPFK</sequence>
<dbReference type="PANTHER" id="PTHR44196:SF1">
    <property type="entry name" value="DEHYDROGENASE_REDUCTASE SDR FAMILY MEMBER 7B"/>
    <property type="match status" value="1"/>
</dbReference>
<proteinExistence type="inferred from homology"/>
<gene>
    <name evidence="6" type="ORF">CLV31_11611</name>
</gene>
<evidence type="ECO:0000259" key="5">
    <source>
        <dbReference type="SMART" id="SM00822"/>
    </source>
</evidence>
<dbReference type="SMART" id="SM00822">
    <property type="entry name" value="PKS_KR"/>
    <property type="match status" value="1"/>
</dbReference>
<reference evidence="6 7" key="1">
    <citation type="submission" date="2018-06" db="EMBL/GenBank/DDBJ databases">
        <title>Genomic Encyclopedia of Archaeal and Bacterial Type Strains, Phase II (KMG-II): from individual species to whole genera.</title>
        <authorList>
            <person name="Goeker M."/>
        </authorList>
    </citation>
    <scope>NUCLEOTIDE SEQUENCE [LARGE SCALE GENOMIC DNA]</scope>
    <source>
        <strain evidence="6 7">T4</strain>
    </source>
</reference>
<evidence type="ECO:0000256" key="2">
    <source>
        <dbReference type="ARBA" id="ARBA00023002"/>
    </source>
</evidence>
<protein>
    <submittedName>
        <fullName evidence="6">Short-subunit dehydrogenase</fullName>
    </submittedName>
</protein>
<dbReference type="Gene3D" id="3.40.50.720">
    <property type="entry name" value="NAD(P)-binding Rossmann-like Domain"/>
    <property type="match status" value="1"/>
</dbReference>
<dbReference type="SUPFAM" id="SSF51735">
    <property type="entry name" value="NAD(P)-binding Rossmann-fold domains"/>
    <property type="match status" value="1"/>
</dbReference>
<dbReference type="InterPro" id="IPR020904">
    <property type="entry name" value="Sc_DH/Rdtase_CS"/>
</dbReference>
<dbReference type="NCBIfam" id="NF004825">
    <property type="entry name" value="PRK06181.1"/>
    <property type="match status" value="1"/>
</dbReference>
<dbReference type="PROSITE" id="PS00061">
    <property type="entry name" value="ADH_SHORT"/>
    <property type="match status" value="1"/>
</dbReference>
<comment type="caution">
    <text evidence="6">The sequence shown here is derived from an EMBL/GenBank/DDBJ whole genome shotgun (WGS) entry which is preliminary data.</text>
</comment>
<dbReference type="GO" id="GO:0016491">
    <property type="term" value="F:oxidoreductase activity"/>
    <property type="evidence" value="ECO:0007669"/>
    <property type="project" value="UniProtKB-KW"/>
</dbReference>
<dbReference type="InterPro" id="IPR057326">
    <property type="entry name" value="KR_dom"/>
</dbReference>
<dbReference type="InterPro" id="IPR002347">
    <property type="entry name" value="SDR_fam"/>
</dbReference>
<dbReference type="Proteomes" id="UP000248917">
    <property type="component" value="Unassembled WGS sequence"/>
</dbReference>
<dbReference type="EMBL" id="QKTX01000016">
    <property type="protein sequence ID" value="PZV78582.1"/>
    <property type="molecule type" value="Genomic_DNA"/>
</dbReference>
<keyword evidence="2" id="KW-0560">Oxidoreductase</keyword>